<dbReference type="OrthoDB" id="118256at2759"/>
<organism evidence="2 3">
    <name type="scientific">Escovopsis weberi</name>
    <dbReference type="NCBI Taxonomy" id="150374"/>
    <lineage>
        <taxon>Eukaryota</taxon>
        <taxon>Fungi</taxon>
        <taxon>Dikarya</taxon>
        <taxon>Ascomycota</taxon>
        <taxon>Pezizomycotina</taxon>
        <taxon>Sordariomycetes</taxon>
        <taxon>Hypocreomycetidae</taxon>
        <taxon>Hypocreales</taxon>
        <taxon>Hypocreaceae</taxon>
        <taxon>Escovopsis</taxon>
    </lineage>
</organism>
<comment type="caution">
    <text evidence="2">The sequence shown here is derived from an EMBL/GenBank/DDBJ whole genome shotgun (WGS) entry which is preliminary data.</text>
</comment>
<evidence type="ECO:0000256" key="1">
    <source>
        <dbReference type="SAM" id="SignalP"/>
    </source>
</evidence>
<dbReference type="Pfam" id="PF25312">
    <property type="entry name" value="Allergen_Asp_f_4"/>
    <property type="match status" value="1"/>
</dbReference>
<dbReference type="PANTHER" id="PTHR42039:SF1">
    <property type="entry name" value="PUTATIVE (AFU_ORTHOLOGUE AFUA_3G02940)-RELATED"/>
    <property type="match status" value="1"/>
</dbReference>
<dbReference type="GO" id="GO:0005576">
    <property type="term" value="C:extracellular region"/>
    <property type="evidence" value="ECO:0007669"/>
    <property type="project" value="InterPro"/>
</dbReference>
<accession>A0A0M8N832</accession>
<evidence type="ECO:0000313" key="2">
    <source>
        <dbReference type="EMBL" id="KOS22654.1"/>
    </source>
</evidence>
<evidence type="ECO:0000313" key="3">
    <source>
        <dbReference type="Proteomes" id="UP000053831"/>
    </source>
</evidence>
<keyword evidence="3" id="KW-1185">Reference proteome</keyword>
<dbReference type="PANTHER" id="PTHR42039">
    <property type="entry name" value="PUTATIVE (AFU_ORTHOLOGUE AFUA_3G02940)-RELATED"/>
    <property type="match status" value="1"/>
</dbReference>
<keyword evidence="1" id="KW-0732">Signal</keyword>
<dbReference type="EMBL" id="LGSR01000002">
    <property type="protein sequence ID" value="KOS22654.1"/>
    <property type="molecule type" value="Genomic_DNA"/>
</dbReference>
<dbReference type="InterPro" id="IPR038903">
    <property type="entry name" value="Allergen_Asp_f_4"/>
</dbReference>
<feature type="chain" id="PRO_5005819000" evidence="1">
    <location>
        <begin position="19"/>
        <end position="263"/>
    </location>
</feature>
<sequence>MKFTSAAVLLAAAAGVSAAPSSNEARDFIMAKKPADAPAPAPAAPAYSSPAAGGGQGVGPTTYTPFCGRSKRATAVQIAYKGNVGGPGQYGCNIMPVSTSIAGQYQYSVTFTNKGGADQVCACWNKIGADGGINGFFKGNEAVNFPLPAGQSQAVVFDTNSQGGCACGVGSLALTAIGQFAGAWLEYDFGNLSNGGWSGADASCLVAAANKLPIPALSVCYSGKCSTIFEGGTGDNAYLGGMEALDGVGLNIPPGPAALTVTV</sequence>
<name>A0A0M8N832_ESCWE</name>
<dbReference type="Proteomes" id="UP000053831">
    <property type="component" value="Unassembled WGS sequence"/>
</dbReference>
<reference evidence="2 3" key="1">
    <citation type="submission" date="2015-07" db="EMBL/GenBank/DDBJ databases">
        <title>The genome of the fungus Escovopsis weberi, a specialized disease agent of ant agriculture.</title>
        <authorList>
            <person name="de Man T.J."/>
            <person name="Stajich J.E."/>
            <person name="Kubicek C.P."/>
            <person name="Chenthamara K."/>
            <person name="Atanasova L."/>
            <person name="Druzhinina I.S."/>
            <person name="Birnbaum S."/>
            <person name="Barribeau S.M."/>
            <person name="Teiling C."/>
            <person name="Suen G."/>
            <person name="Currie C."/>
            <person name="Gerardo N.M."/>
        </authorList>
    </citation>
    <scope>NUCLEOTIDE SEQUENCE [LARGE SCALE GENOMIC DNA]</scope>
</reference>
<dbReference type="GO" id="GO:0019863">
    <property type="term" value="F:IgE binding"/>
    <property type="evidence" value="ECO:0007669"/>
    <property type="project" value="InterPro"/>
</dbReference>
<proteinExistence type="predicted"/>
<dbReference type="AlphaFoldDB" id="A0A0M8N832"/>
<gene>
    <name evidence="2" type="ORF">ESCO_003642</name>
</gene>
<protein>
    <submittedName>
        <fullName evidence="2">Allergen Asp f 4</fullName>
    </submittedName>
</protein>
<feature type="signal peptide" evidence="1">
    <location>
        <begin position="1"/>
        <end position="18"/>
    </location>
</feature>